<evidence type="ECO:0000313" key="2">
    <source>
        <dbReference type="EMBL" id="RUS95452.1"/>
    </source>
</evidence>
<dbReference type="GO" id="GO:0004222">
    <property type="term" value="F:metalloendopeptidase activity"/>
    <property type="evidence" value="ECO:0007669"/>
    <property type="project" value="TreeGrafter"/>
</dbReference>
<name>A0A433UNS2_ANAVA</name>
<dbReference type="Proteomes" id="UP000276103">
    <property type="component" value="Unassembled WGS sequence"/>
</dbReference>
<sequence>MSDAETANIRIQKFFMPKNPLSRFCTYTLIGLISLTSVLSTTTSALPQTVKASLVQPTPLLSNNLIWPTQGIISQGFRKYQHEGIDIAGAIGTPIFAAASGTVVKAGWDDWGLGNVIEIKHPTNGSLTVYGHNRRLLVSKGQQVNQGQIIAEMGSTGNSTAPHLHFEFYQNSRLALDPLHLLPASIAAKKPIERPVSPSQPIPININPVNFETECAGVTVMTGETAKIRVQVCEENGQLFYIAQFKQDASKPVKIAARNVGKDKYQADNGTFSYLVTPEKVEVWRYGNQIRSDNFNTSERLGN</sequence>
<dbReference type="EMBL" id="RSCM01000010">
    <property type="protein sequence ID" value="RUS95452.1"/>
    <property type="molecule type" value="Genomic_DNA"/>
</dbReference>
<dbReference type="PANTHER" id="PTHR21666">
    <property type="entry name" value="PEPTIDASE-RELATED"/>
    <property type="match status" value="1"/>
</dbReference>
<dbReference type="Gene3D" id="2.70.70.10">
    <property type="entry name" value="Glucose Permease (Domain IIA)"/>
    <property type="match status" value="1"/>
</dbReference>
<evidence type="ECO:0000259" key="1">
    <source>
        <dbReference type="Pfam" id="PF01551"/>
    </source>
</evidence>
<evidence type="ECO:0000313" key="3">
    <source>
        <dbReference type="Proteomes" id="UP000276103"/>
    </source>
</evidence>
<dbReference type="SUPFAM" id="SSF51261">
    <property type="entry name" value="Duplicated hybrid motif"/>
    <property type="match status" value="1"/>
</dbReference>
<organism evidence="2 3">
    <name type="scientific">Trichormus variabilis SAG 1403-4b</name>
    <dbReference type="NCBI Taxonomy" id="447716"/>
    <lineage>
        <taxon>Bacteria</taxon>
        <taxon>Bacillati</taxon>
        <taxon>Cyanobacteriota</taxon>
        <taxon>Cyanophyceae</taxon>
        <taxon>Nostocales</taxon>
        <taxon>Nostocaceae</taxon>
        <taxon>Trichormus</taxon>
    </lineage>
</organism>
<dbReference type="InterPro" id="IPR016047">
    <property type="entry name" value="M23ase_b-sheet_dom"/>
</dbReference>
<accession>A0A433UNS2</accession>
<keyword evidence="3" id="KW-1185">Reference proteome</keyword>
<protein>
    <recommendedName>
        <fullName evidence="1">M23ase beta-sheet core domain-containing protein</fullName>
    </recommendedName>
</protein>
<gene>
    <name evidence="2" type="ORF">DSM107003_31550</name>
</gene>
<dbReference type="Pfam" id="PF01551">
    <property type="entry name" value="Peptidase_M23"/>
    <property type="match status" value="1"/>
</dbReference>
<dbReference type="InterPro" id="IPR011055">
    <property type="entry name" value="Dup_hybrid_motif"/>
</dbReference>
<dbReference type="CDD" id="cd12797">
    <property type="entry name" value="M23_peptidase"/>
    <property type="match status" value="1"/>
</dbReference>
<proteinExistence type="predicted"/>
<feature type="domain" description="M23ase beta-sheet core" evidence="1">
    <location>
        <begin position="81"/>
        <end position="173"/>
    </location>
</feature>
<reference evidence="2 3" key="1">
    <citation type="journal article" date="2019" name="Genome Biol. Evol.">
        <title>Day and night: Metabolic profiles and evolutionary relationships of six axenic non-marine cyanobacteria.</title>
        <authorList>
            <person name="Will S.E."/>
            <person name="Henke P."/>
            <person name="Boedeker C."/>
            <person name="Huang S."/>
            <person name="Brinkmann H."/>
            <person name="Rohde M."/>
            <person name="Jarek M."/>
            <person name="Friedl T."/>
            <person name="Seufert S."/>
            <person name="Schumacher M."/>
            <person name="Overmann J."/>
            <person name="Neumann-Schaal M."/>
            <person name="Petersen J."/>
        </authorList>
    </citation>
    <scope>NUCLEOTIDE SEQUENCE [LARGE SCALE GENOMIC DNA]</scope>
    <source>
        <strain evidence="2 3">SAG 1403-4b</strain>
    </source>
</reference>
<comment type="caution">
    <text evidence="2">The sequence shown here is derived from an EMBL/GenBank/DDBJ whole genome shotgun (WGS) entry which is preliminary data.</text>
</comment>
<dbReference type="AlphaFoldDB" id="A0A433UNS2"/>
<dbReference type="InterPro" id="IPR050570">
    <property type="entry name" value="Cell_wall_metabolism_enzyme"/>
</dbReference>
<dbReference type="PANTHER" id="PTHR21666:SF270">
    <property type="entry name" value="MUREIN HYDROLASE ACTIVATOR ENVC"/>
    <property type="match status" value="1"/>
</dbReference>